<proteinExistence type="predicted"/>
<organism evidence="1 2">
    <name type="scientific">Pedobacter rhizosphaerae</name>
    <dbReference type="NCBI Taxonomy" id="390241"/>
    <lineage>
        <taxon>Bacteria</taxon>
        <taxon>Pseudomonadati</taxon>
        <taxon>Bacteroidota</taxon>
        <taxon>Sphingobacteriia</taxon>
        <taxon>Sphingobacteriales</taxon>
        <taxon>Sphingobacteriaceae</taxon>
        <taxon>Pedobacter</taxon>
    </lineage>
</organism>
<sequence>MRLLRLSPPGLAMTKHETYESDSVYIVPPLRAFSASVAAQKKRSELNRNAFSYVNFKILLC</sequence>
<dbReference type="EMBL" id="FOGG01000036">
    <property type="protein sequence ID" value="SES15053.1"/>
    <property type="molecule type" value="Genomic_DNA"/>
</dbReference>
<keyword evidence="2" id="KW-1185">Reference proteome</keyword>
<accession>A0A1H9V1B2</accession>
<evidence type="ECO:0000313" key="2">
    <source>
        <dbReference type="Proteomes" id="UP000199572"/>
    </source>
</evidence>
<protein>
    <submittedName>
        <fullName evidence="1">Uncharacterized protein</fullName>
    </submittedName>
</protein>
<gene>
    <name evidence="1" type="ORF">SAMN04488023_1365</name>
</gene>
<name>A0A1H9V1B2_9SPHI</name>
<evidence type="ECO:0000313" key="1">
    <source>
        <dbReference type="EMBL" id="SES15053.1"/>
    </source>
</evidence>
<reference evidence="1 2" key="1">
    <citation type="submission" date="2016-10" db="EMBL/GenBank/DDBJ databases">
        <authorList>
            <person name="de Groot N.N."/>
        </authorList>
    </citation>
    <scope>NUCLEOTIDE SEQUENCE [LARGE SCALE GENOMIC DNA]</scope>
    <source>
        <strain evidence="1 2">DSM 18610</strain>
    </source>
</reference>
<dbReference type="AlphaFoldDB" id="A0A1H9V1B2"/>
<dbReference type="Proteomes" id="UP000199572">
    <property type="component" value="Unassembled WGS sequence"/>
</dbReference>